<accession>A0A9F7RG95</accession>
<dbReference type="AlphaFoldDB" id="A0A9F7RG95"/>
<evidence type="ECO:0000313" key="1">
    <source>
        <dbReference type="Proteomes" id="UP000221080"/>
    </source>
</evidence>
<dbReference type="OrthoDB" id="8940309at2759"/>
<organism evidence="1 2">
    <name type="scientific">Ictalurus punctatus</name>
    <name type="common">Channel catfish</name>
    <name type="synonym">Silurus punctatus</name>
    <dbReference type="NCBI Taxonomy" id="7998"/>
    <lineage>
        <taxon>Eukaryota</taxon>
        <taxon>Metazoa</taxon>
        <taxon>Chordata</taxon>
        <taxon>Craniata</taxon>
        <taxon>Vertebrata</taxon>
        <taxon>Euteleostomi</taxon>
        <taxon>Actinopterygii</taxon>
        <taxon>Neopterygii</taxon>
        <taxon>Teleostei</taxon>
        <taxon>Ostariophysi</taxon>
        <taxon>Siluriformes</taxon>
        <taxon>Ictaluridae</taxon>
        <taxon>Ictalurus</taxon>
    </lineage>
</organism>
<sequence>MELDCPRVSKLRNGSFPEGVFCSKFCDLDVQLVSDQASSSVLTPLSPASSHSLDSTIVLESTRKSRNPTGLMEQNEARQKVDCVLRANPKGEEIFKEYEKTKTLTCLQPGRSPSVYVWHMLELHGMIPWSSVKTNYALGIVTLFPYLQDPFSKHGYGNTGFIACRIKTVQHNTCAGSRCYSKTVLQDGPKNRQESLLTCQQRFGEECREAISTIRHFTDEKMSDFPVLTEDGR</sequence>
<keyword evidence="1" id="KW-1185">Reference proteome</keyword>
<gene>
    <name evidence="2" type="primary">LOC128630390</name>
</gene>
<proteinExistence type="predicted"/>
<name>A0A9F7RG95_ICTPU</name>
<dbReference type="KEGG" id="ipu:128630390"/>
<reference evidence="2" key="1">
    <citation type="submission" date="2025-08" db="UniProtKB">
        <authorList>
            <consortium name="RefSeq"/>
        </authorList>
    </citation>
    <scope>IDENTIFICATION</scope>
    <source>
        <tissue evidence="2">Blood</tissue>
    </source>
</reference>
<dbReference type="RefSeq" id="XP_053534882.1">
    <property type="nucleotide sequence ID" value="XM_053678907.1"/>
</dbReference>
<dbReference type="Proteomes" id="UP000221080">
    <property type="component" value="Unplaced"/>
</dbReference>
<evidence type="ECO:0000313" key="2">
    <source>
        <dbReference type="RefSeq" id="XP_053534882.1"/>
    </source>
</evidence>
<protein>
    <submittedName>
        <fullName evidence="2">Uncharacterized protein LOC128630390 isoform X1</fullName>
    </submittedName>
</protein>
<dbReference type="GeneID" id="128630390"/>